<gene>
    <name evidence="9" type="ORF">UFOPK1503_01024</name>
</gene>
<feature type="transmembrane region" description="Helical" evidence="6">
    <location>
        <begin position="272"/>
        <end position="292"/>
    </location>
</feature>
<feature type="transmembrane region" description="Helical" evidence="6">
    <location>
        <begin position="243"/>
        <end position="265"/>
    </location>
</feature>
<evidence type="ECO:0000256" key="2">
    <source>
        <dbReference type="ARBA" id="ARBA00022475"/>
    </source>
</evidence>
<evidence type="ECO:0000259" key="7">
    <source>
        <dbReference type="Pfam" id="PF00753"/>
    </source>
</evidence>
<feature type="transmembrane region" description="Helical" evidence="6">
    <location>
        <begin position="157"/>
        <end position="174"/>
    </location>
</feature>
<feature type="transmembrane region" description="Helical" evidence="6">
    <location>
        <begin position="304"/>
        <end position="322"/>
    </location>
</feature>
<dbReference type="InterPro" id="IPR001279">
    <property type="entry name" value="Metallo-B-lactamas"/>
</dbReference>
<feature type="transmembrane region" description="Helical" evidence="6">
    <location>
        <begin position="329"/>
        <end position="347"/>
    </location>
</feature>
<feature type="transmembrane region" description="Helical" evidence="6">
    <location>
        <begin position="111"/>
        <end position="127"/>
    </location>
</feature>
<feature type="transmembrane region" description="Helical" evidence="6">
    <location>
        <begin position="81"/>
        <end position="102"/>
    </location>
</feature>
<dbReference type="PANTHER" id="PTHR30619:SF1">
    <property type="entry name" value="RECOMBINATION PROTEIN 2"/>
    <property type="match status" value="1"/>
</dbReference>
<name>A0A6J6CGJ8_9ZZZZ</name>
<feature type="transmembrane region" description="Helical" evidence="6">
    <location>
        <begin position="210"/>
        <end position="231"/>
    </location>
</feature>
<dbReference type="InterPro" id="IPR035681">
    <property type="entry name" value="ComA-like_MBL"/>
</dbReference>
<dbReference type="AlphaFoldDB" id="A0A6J6CGJ8"/>
<evidence type="ECO:0000256" key="6">
    <source>
        <dbReference type="SAM" id="Phobius"/>
    </source>
</evidence>
<evidence type="ECO:0000256" key="4">
    <source>
        <dbReference type="ARBA" id="ARBA00022989"/>
    </source>
</evidence>
<dbReference type="PANTHER" id="PTHR30619">
    <property type="entry name" value="DNA INTERNALIZATION/COMPETENCE PROTEIN COMEC/REC2"/>
    <property type="match status" value="1"/>
</dbReference>
<dbReference type="Gene3D" id="3.60.15.10">
    <property type="entry name" value="Ribonuclease Z/Hydroxyacylglutathione hydrolase-like"/>
    <property type="match status" value="1"/>
</dbReference>
<evidence type="ECO:0000256" key="5">
    <source>
        <dbReference type="ARBA" id="ARBA00023136"/>
    </source>
</evidence>
<feature type="domain" description="ComEC/Rec2-related protein" evidence="8">
    <location>
        <begin position="60"/>
        <end position="322"/>
    </location>
</feature>
<keyword evidence="2" id="KW-1003">Cell membrane</keyword>
<feature type="transmembrane region" description="Helical" evidence="6">
    <location>
        <begin position="180"/>
        <end position="198"/>
    </location>
</feature>
<reference evidence="9" key="1">
    <citation type="submission" date="2020-05" db="EMBL/GenBank/DDBJ databases">
        <authorList>
            <person name="Chiriac C."/>
            <person name="Salcher M."/>
            <person name="Ghai R."/>
            <person name="Kavagutti S V."/>
        </authorList>
    </citation>
    <scope>NUCLEOTIDE SEQUENCE</scope>
</reference>
<feature type="domain" description="Metallo-beta-lactamase" evidence="7">
    <location>
        <begin position="366"/>
        <end position="427"/>
    </location>
</feature>
<dbReference type="Pfam" id="PF03772">
    <property type="entry name" value="Competence"/>
    <property type="match status" value="1"/>
</dbReference>
<comment type="subcellular location">
    <subcellularLocation>
        <location evidence="1">Cell membrane</location>
        <topology evidence="1">Multi-pass membrane protein</topology>
    </subcellularLocation>
</comment>
<dbReference type="NCBIfam" id="TIGR00360">
    <property type="entry name" value="ComEC_N-term"/>
    <property type="match status" value="1"/>
</dbReference>
<proteinExistence type="predicted"/>
<dbReference type="InterPro" id="IPR052159">
    <property type="entry name" value="Competence_DNA_uptake"/>
</dbReference>
<dbReference type="SUPFAM" id="SSF56281">
    <property type="entry name" value="Metallo-hydrolase/oxidoreductase"/>
    <property type="match status" value="1"/>
</dbReference>
<accession>A0A6J6CGJ8</accession>
<sequence>MILFVAAGYWLLLWVFAPVESASRIKQNYPQIPSIETIRQLFLSNLGGVSEDAMALVAGLTIGERGLVSSDLEQQMRDLSLTHLVAVSGANLAIVLGAIYFLTASLAMSRNLRFLIALIVMGCYVLLVGPESSVIRAATMAVFVMLGLWLGRGSNPIYALSSAVLLLLIVDPGLATDVGFGLSAFATAGLVGLAPVMYQKLESRMNKVLAAGIAATSSAQIYTLPIILYLQPSLPVYSVLANLLVEVAVAPITILGLLSVLFSAVNSEFATLFSYLASLGAQWIVVVAGTLSDLPLVRMHYLPGVWGIATAVAIAIFLTLYLRGNHLQGLAKHGLAAVLIFTISWIGNDLHRRGSFAGDWQIYACDVGQGDALLLRSQGQTALIDVGPDPEEVARCLQDAQVDSIELLVLTHFDSDHVAGLSGVIDKLTGQVLVSPFRDSRSIVERSTQLIESVGINTTHAETGMQGVLGDVRWLVISPSSGARDAVDSNDASVAMVFDFGSFSLLTLGDLGEAGQLRIYRQQQSLLNQLAQRELIVKVAHHGSADQLAKFYELIRADYGLFLVGENRYGHPARRALNLIESAGMVLRTDLHGPIAIAFDGQLLYRIGGKLSA</sequence>
<dbReference type="Pfam" id="PF00753">
    <property type="entry name" value="Lactamase_B"/>
    <property type="match status" value="1"/>
</dbReference>
<dbReference type="InterPro" id="IPR036866">
    <property type="entry name" value="RibonucZ/Hydroxyglut_hydro"/>
</dbReference>
<dbReference type="GO" id="GO:0005886">
    <property type="term" value="C:plasma membrane"/>
    <property type="evidence" value="ECO:0007669"/>
    <property type="project" value="UniProtKB-SubCell"/>
</dbReference>
<evidence type="ECO:0000313" key="9">
    <source>
        <dbReference type="EMBL" id="CAB4550632.1"/>
    </source>
</evidence>
<dbReference type="CDD" id="cd07731">
    <property type="entry name" value="ComA-like_MBL-fold"/>
    <property type="match status" value="1"/>
</dbReference>
<dbReference type="InterPro" id="IPR004477">
    <property type="entry name" value="ComEC_N"/>
</dbReference>
<organism evidence="9">
    <name type="scientific">freshwater metagenome</name>
    <dbReference type="NCBI Taxonomy" id="449393"/>
    <lineage>
        <taxon>unclassified sequences</taxon>
        <taxon>metagenomes</taxon>
        <taxon>ecological metagenomes</taxon>
    </lineage>
</organism>
<keyword evidence="5 6" id="KW-0472">Membrane</keyword>
<keyword evidence="3 6" id="KW-0812">Transmembrane</keyword>
<evidence type="ECO:0000256" key="1">
    <source>
        <dbReference type="ARBA" id="ARBA00004651"/>
    </source>
</evidence>
<keyword evidence="4 6" id="KW-1133">Transmembrane helix</keyword>
<protein>
    <submittedName>
        <fullName evidence="9">Unannotated protein</fullName>
    </submittedName>
</protein>
<dbReference type="EMBL" id="CAEZST010000021">
    <property type="protein sequence ID" value="CAB4550632.1"/>
    <property type="molecule type" value="Genomic_DNA"/>
</dbReference>
<evidence type="ECO:0000259" key="8">
    <source>
        <dbReference type="Pfam" id="PF03772"/>
    </source>
</evidence>
<evidence type="ECO:0000256" key="3">
    <source>
        <dbReference type="ARBA" id="ARBA00022692"/>
    </source>
</evidence>